<name>A0A2D4PI23_MICSU</name>
<dbReference type="AlphaFoldDB" id="A0A2D4PI23"/>
<protein>
    <submittedName>
        <fullName evidence="2">Uncharacterized protein</fullName>
    </submittedName>
</protein>
<feature type="region of interest" description="Disordered" evidence="1">
    <location>
        <begin position="86"/>
        <end position="105"/>
    </location>
</feature>
<accession>A0A2D4PI23</accession>
<reference evidence="2" key="1">
    <citation type="submission" date="2017-07" db="EMBL/GenBank/DDBJ databases">
        <authorList>
            <person name="Mikheyev A."/>
            <person name="Grau M."/>
        </authorList>
    </citation>
    <scope>NUCLEOTIDE SEQUENCE</scope>
    <source>
        <tissue evidence="2">Venom_gland</tissue>
    </source>
</reference>
<dbReference type="PROSITE" id="PS51257">
    <property type="entry name" value="PROKAR_LIPOPROTEIN"/>
    <property type="match status" value="1"/>
</dbReference>
<evidence type="ECO:0000313" key="2">
    <source>
        <dbReference type="EMBL" id="LAB57691.1"/>
    </source>
</evidence>
<sequence length="105" mass="11444">MVREQYLSTLNKLKSSGPDGLYQWWLTFLGSCAKNCTYACMHALASTQNAMHAPPPHTPCAFACNPPATLLPSLCFTADFLPGLRPFSTSQRLGKSPCKAPQDKP</sequence>
<proteinExistence type="predicted"/>
<organism evidence="2">
    <name type="scientific">Micrurus surinamensis</name>
    <name type="common">Surinam coral snake</name>
    <dbReference type="NCBI Taxonomy" id="129470"/>
    <lineage>
        <taxon>Eukaryota</taxon>
        <taxon>Metazoa</taxon>
        <taxon>Chordata</taxon>
        <taxon>Craniata</taxon>
        <taxon>Vertebrata</taxon>
        <taxon>Euteleostomi</taxon>
        <taxon>Lepidosauria</taxon>
        <taxon>Squamata</taxon>
        <taxon>Bifurcata</taxon>
        <taxon>Unidentata</taxon>
        <taxon>Episquamata</taxon>
        <taxon>Toxicofera</taxon>
        <taxon>Serpentes</taxon>
        <taxon>Colubroidea</taxon>
        <taxon>Elapidae</taxon>
        <taxon>Elapinae</taxon>
        <taxon>Micrurus</taxon>
    </lineage>
</organism>
<dbReference type="EMBL" id="IACN01072921">
    <property type="protein sequence ID" value="LAB57691.1"/>
    <property type="molecule type" value="Transcribed_RNA"/>
</dbReference>
<reference evidence="2" key="2">
    <citation type="submission" date="2017-11" db="EMBL/GenBank/DDBJ databases">
        <title>Coralsnake Venomics: Analyses of Venom Gland Transcriptomes and Proteomes of Six Brazilian Taxa.</title>
        <authorList>
            <person name="Aird S.D."/>
            <person name="Jorge da Silva N."/>
            <person name="Qiu L."/>
            <person name="Villar-Briones A."/>
            <person name="Aparecida-Saddi V."/>
            <person name="Campos-Telles M.P."/>
            <person name="Grau M."/>
            <person name="Mikheyev A.S."/>
        </authorList>
    </citation>
    <scope>NUCLEOTIDE SEQUENCE</scope>
    <source>
        <tissue evidence="2">Venom_gland</tissue>
    </source>
</reference>
<evidence type="ECO:0000256" key="1">
    <source>
        <dbReference type="SAM" id="MobiDB-lite"/>
    </source>
</evidence>